<dbReference type="AlphaFoldDB" id="A0AAX3JAW5"/>
<reference evidence="1 2" key="1">
    <citation type="submission" date="2019-10" db="EMBL/GenBank/DDBJ databases">
        <authorList>
            <person name="Karimi E."/>
        </authorList>
    </citation>
    <scope>NUCLEOTIDE SEQUENCE [LARGE SCALE GENOMIC DNA]</scope>
    <source>
        <strain evidence="1">Pantoea sp. 111</strain>
    </source>
</reference>
<evidence type="ECO:0000313" key="1">
    <source>
        <dbReference type="EMBL" id="VXC45205.1"/>
    </source>
</evidence>
<sequence length="77" mass="8600">MLLPFCQVQIRWRLKISAFFGLTLTPGSAGVMNHAMSELVLTCSRALRTGEVIRIADHEGVVSGWVCWQPKSCPREL</sequence>
<gene>
    <name evidence="1" type="ORF">PANT111_40300</name>
</gene>
<name>A0AAX3JAW5_9GAMM</name>
<dbReference type="EMBL" id="CABWMH010000034">
    <property type="protein sequence ID" value="VXC45205.1"/>
    <property type="molecule type" value="Genomic_DNA"/>
</dbReference>
<accession>A0AAX3JAW5</accession>
<organism evidence="1 2">
    <name type="scientific">Pantoea brenneri</name>
    <dbReference type="NCBI Taxonomy" id="472694"/>
    <lineage>
        <taxon>Bacteria</taxon>
        <taxon>Pseudomonadati</taxon>
        <taxon>Pseudomonadota</taxon>
        <taxon>Gammaproteobacteria</taxon>
        <taxon>Enterobacterales</taxon>
        <taxon>Erwiniaceae</taxon>
        <taxon>Pantoea</taxon>
    </lineage>
</organism>
<comment type="caution">
    <text evidence="1">The sequence shown here is derived from an EMBL/GenBank/DDBJ whole genome shotgun (WGS) entry which is preliminary data.</text>
</comment>
<evidence type="ECO:0000313" key="2">
    <source>
        <dbReference type="Proteomes" id="UP000433737"/>
    </source>
</evidence>
<dbReference type="Proteomes" id="UP000433737">
    <property type="component" value="Unassembled WGS sequence"/>
</dbReference>
<proteinExistence type="predicted"/>
<protein>
    <submittedName>
        <fullName evidence="1">Uncharacterized protein</fullName>
    </submittedName>
</protein>